<dbReference type="InterPro" id="IPR038765">
    <property type="entry name" value="Papain-like_cys_pep_sf"/>
</dbReference>
<evidence type="ECO:0000256" key="7">
    <source>
        <dbReference type="ARBA" id="ARBA00022801"/>
    </source>
</evidence>
<dbReference type="Pfam" id="PF00648">
    <property type="entry name" value="Peptidase_C2"/>
    <property type="match status" value="1"/>
</dbReference>
<dbReference type="FunFam" id="3.90.70.10:FF:000010">
    <property type="entry name" value="Calpain 15"/>
    <property type="match status" value="1"/>
</dbReference>
<evidence type="ECO:0000256" key="4">
    <source>
        <dbReference type="ARBA" id="ARBA00022723"/>
    </source>
</evidence>
<feature type="domain" description="Calpain catalytic" evidence="13">
    <location>
        <begin position="29"/>
        <end position="332"/>
    </location>
</feature>
<comment type="similarity">
    <text evidence="1">Belongs to the peptidase C2 family.</text>
</comment>
<organism evidence="14">
    <name type="scientific">Darwinula stevensoni</name>
    <dbReference type="NCBI Taxonomy" id="69355"/>
    <lineage>
        <taxon>Eukaryota</taxon>
        <taxon>Metazoa</taxon>
        <taxon>Ecdysozoa</taxon>
        <taxon>Arthropoda</taxon>
        <taxon>Crustacea</taxon>
        <taxon>Oligostraca</taxon>
        <taxon>Ostracoda</taxon>
        <taxon>Podocopa</taxon>
        <taxon>Podocopida</taxon>
        <taxon>Darwinulocopina</taxon>
        <taxon>Darwinuloidea</taxon>
        <taxon>Darwinulidae</taxon>
        <taxon>Darwinula</taxon>
    </lineage>
</organism>
<evidence type="ECO:0000313" key="15">
    <source>
        <dbReference type="Proteomes" id="UP000677054"/>
    </source>
</evidence>
<keyword evidence="15" id="KW-1185">Reference proteome</keyword>
<dbReference type="SMART" id="SM00230">
    <property type="entry name" value="CysPc"/>
    <property type="match status" value="1"/>
</dbReference>
<keyword evidence="8 11" id="KW-0788">Thiol protease</keyword>
<dbReference type="EMBL" id="LR900806">
    <property type="protein sequence ID" value="CAD7246959.1"/>
    <property type="molecule type" value="Genomic_DNA"/>
</dbReference>
<keyword evidence="9" id="KW-0862">Zinc</keyword>
<feature type="compositionally biased region" description="Basic and acidic residues" evidence="12">
    <location>
        <begin position="580"/>
        <end position="594"/>
    </location>
</feature>
<name>A0A7R8XC64_9CRUS</name>
<dbReference type="InterPro" id="IPR000169">
    <property type="entry name" value="Pept_cys_AS"/>
</dbReference>
<dbReference type="GO" id="GO:0006508">
    <property type="term" value="P:proteolysis"/>
    <property type="evidence" value="ECO:0007669"/>
    <property type="project" value="UniProtKB-KW"/>
</dbReference>
<dbReference type="Gene3D" id="3.90.70.10">
    <property type="entry name" value="Cysteine proteinases"/>
    <property type="match status" value="1"/>
</dbReference>
<evidence type="ECO:0000256" key="2">
    <source>
        <dbReference type="ARBA" id="ARBA00022553"/>
    </source>
</evidence>
<dbReference type="PANTHER" id="PTHR10183:SF382">
    <property type="entry name" value="CALPAIN-15"/>
    <property type="match status" value="1"/>
</dbReference>
<feature type="active site" evidence="10 11">
    <location>
        <position position="92"/>
    </location>
</feature>
<keyword evidence="2" id="KW-0597">Phosphoprotein</keyword>
<keyword evidence="4" id="KW-0479">Metal-binding</keyword>
<evidence type="ECO:0000256" key="12">
    <source>
        <dbReference type="SAM" id="MobiDB-lite"/>
    </source>
</evidence>
<dbReference type="PROSITE" id="PS50203">
    <property type="entry name" value="CALPAIN_CAT"/>
    <property type="match status" value="1"/>
</dbReference>
<dbReference type="SUPFAM" id="SSF54001">
    <property type="entry name" value="Cysteine proteinases"/>
    <property type="match status" value="1"/>
</dbReference>
<sequence>MENPTYVDEFVARRQWTDIVKFCRQANTPFVDPSFPPAPRSLYKSRQAGDANKVDKWLRPNEIVTDVGPGVNWAVYRTPLSSDITQGVLGNCWFLSALAVLAERSDLVERIIVTKKVCPEGAYQVRLCKDGRWTIVLVDDLLPCNRHGYPVYSQAKRKQLWVPLIEKAMAKLHGCYEALASGNVIEGLAILTGAPCESLLLQPSSQAPEDALEPDLIWAQLVSSREAGFLMGAGCGAESRNIREEEYNHMGLSSRHAYSVLDVQDIGGERLVRMRNPWGHSSWRGDWSDDCTKWTDVLREKYMPHGAGEGLFWIPFQGVLRYFDRIAICKVRNDWSEVRLEGFLPSCASRQHSSVVILTVFESTEVEVSLIQEGKREASKSDKFLLDLGILVLRTSTEKSNKPIVGSHVTNSERKVTGCVSCDSVFEPGQYLICPLSFNHWKIGLEDAEQYPRYVLALHSSRPVLVDQVIPPENYHADALIAYSLSKGKRNEVFQGITLYTSTKDWTGLIVMIENRHPDQFIEVKCDCKQSCGVVSTRGLKTVDCVPALHRQVLLVLSPLEGSGYQISYQTSYCMRKGSGRHDRGPSGIDHDPPLTRSTFGLHVPRPI</sequence>
<evidence type="ECO:0000256" key="1">
    <source>
        <dbReference type="ARBA" id="ARBA00007623"/>
    </source>
</evidence>
<dbReference type="InterPro" id="IPR022684">
    <property type="entry name" value="Calpain_cysteine_protease"/>
</dbReference>
<evidence type="ECO:0000313" key="14">
    <source>
        <dbReference type="EMBL" id="CAD7246959.1"/>
    </source>
</evidence>
<dbReference type="InterPro" id="IPR001300">
    <property type="entry name" value="Peptidase_C2_calpain_cat"/>
</dbReference>
<keyword evidence="3 11" id="KW-0645">Protease</keyword>
<keyword evidence="6" id="KW-0863">Zinc-finger</keyword>
<evidence type="ECO:0000259" key="13">
    <source>
        <dbReference type="PROSITE" id="PS50203"/>
    </source>
</evidence>
<dbReference type="GO" id="GO:0008270">
    <property type="term" value="F:zinc ion binding"/>
    <property type="evidence" value="ECO:0007669"/>
    <property type="project" value="UniProtKB-KW"/>
</dbReference>
<dbReference type="CDD" id="cd00044">
    <property type="entry name" value="CysPc"/>
    <property type="match status" value="1"/>
</dbReference>
<evidence type="ECO:0000256" key="6">
    <source>
        <dbReference type="ARBA" id="ARBA00022771"/>
    </source>
</evidence>
<dbReference type="Proteomes" id="UP000677054">
    <property type="component" value="Unassembled WGS sequence"/>
</dbReference>
<feature type="active site" evidence="10 11">
    <location>
        <position position="276"/>
    </location>
</feature>
<keyword evidence="5" id="KW-0677">Repeat</keyword>
<dbReference type="EMBL" id="CAJPEV010001289">
    <property type="protein sequence ID" value="CAG0891863.1"/>
    <property type="molecule type" value="Genomic_DNA"/>
</dbReference>
<dbReference type="PRINTS" id="PR00704">
    <property type="entry name" value="CALPAIN"/>
</dbReference>
<evidence type="ECO:0000256" key="11">
    <source>
        <dbReference type="PROSITE-ProRule" id="PRU00239"/>
    </source>
</evidence>
<evidence type="ECO:0000256" key="10">
    <source>
        <dbReference type="PIRSR" id="PIRSR622684-1"/>
    </source>
</evidence>
<feature type="region of interest" description="Disordered" evidence="12">
    <location>
        <begin position="579"/>
        <end position="600"/>
    </location>
</feature>
<keyword evidence="7 11" id="KW-0378">Hydrolase</keyword>
<proteinExistence type="inferred from homology"/>
<evidence type="ECO:0000256" key="5">
    <source>
        <dbReference type="ARBA" id="ARBA00022737"/>
    </source>
</evidence>
<dbReference type="OrthoDB" id="424753at2759"/>
<feature type="active site" evidence="10 11">
    <location>
        <position position="256"/>
    </location>
</feature>
<gene>
    <name evidence="14" type="ORF">DSTB1V02_LOCUS6801</name>
</gene>
<dbReference type="GO" id="GO:0005737">
    <property type="term" value="C:cytoplasm"/>
    <property type="evidence" value="ECO:0007669"/>
    <property type="project" value="TreeGrafter"/>
</dbReference>
<reference evidence="14" key="1">
    <citation type="submission" date="2020-11" db="EMBL/GenBank/DDBJ databases">
        <authorList>
            <person name="Tran Van P."/>
        </authorList>
    </citation>
    <scope>NUCLEOTIDE SEQUENCE</scope>
</reference>
<dbReference type="PROSITE" id="PS00139">
    <property type="entry name" value="THIOL_PROTEASE_CYS"/>
    <property type="match status" value="1"/>
</dbReference>
<dbReference type="AlphaFoldDB" id="A0A7R8XC64"/>
<evidence type="ECO:0000256" key="8">
    <source>
        <dbReference type="ARBA" id="ARBA00022807"/>
    </source>
</evidence>
<accession>A0A7R8XC64</accession>
<evidence type="ECO:0000256" key="3">
    <source>
        <dbReference type="ARBA" id="ARBA00022670"/>
    </source>
</evidence>
<dbReference type="PANTHER" id="PTHR10183">
    <property type="entry name" value="CALPAIN"/>
    <property type="match status" value="1"/>
</dbReference>
<protein>
    <recommendedName>
        <fullName evidence="13">Calpain catalytic domain-containing protein</fullName>
    </recommendedName>
</protein>
<dbReference type="GO" id="GO:0004198">
    <property type="term" value="F:calcium-dependent cysteine-type endopeptidase activity"/>
    <property type="evidence" value="ECO:0007669"/>
    <property type="project" value="InterPro"/>
</dbReference>
<evidence type="ECO:0000256" key="9">
    <source>
        <dbReference type="ARBA" id="ARBA00022833"/>
    </source>
</evidence>